<dbReference type="InterPro" id="IPR008405">
    <property type="entry name" value="ApoL"/>
</dbReference>
<comment type="similarity">
    <text evidence="1">Belongs to the apolipoprotein L family.</text>
</comment>
<dbReference type="GO" id="GO:0006869">
    <property type="term" value="P:lipid transport"/>
    <property type="evidence" value="ECO:0007669"/>
    <property type="project" value="InterPro"/>
</dbReference>
<dbReference type="AlphaFoldDB" id="A0A9Q1EVG4"/>
<reference evidence="2" key="1">
    <citation type="journal article" date="2023" name="Science">
        <title>Genome structures resolve the early diversification of teleost fishes.</title>
        <authorList>
            <person name="Parey E."/>
            <person name="Louis A."/>
            <person name="Montfort J."/>
            <person name="Bouchez O."/>
            <person name="Roques C."/>
            <person name="Iampietro C."/>
            <person name="Lluch J."/>
            <person name="Castinel A."/>
            <person name="Donnadieu C."/>
            <person name="Desvignes T."/>
            <person name="Floi Bucao C."/>
            <person name="Jouanno E."/>
            <person name="Wen M."/>
            <person name="Mejri S."/>
            <person name="Dirks R."/>
            <person name="Jansen H."/>
            <person name="Henkel C."/>
            <person name="Chen W.J."/>
            <person name="Zahm M."/>
            <person name="Cabau C."/>
            <person name="Klopp C."/>
            <person name="Thompson A.W."/>
            <person name="Robinson-Rechavi M."/>
            <person name="Braasch I."/>
            <person name="Lecointre G."/>
            <person name="Bobe J."/>
            <person name="Postlethwait J.H."/>
            <person name="Berthelot C."/>
            <person name="Roest Crollius H."/>
            <person name="Guiguen Y."/>
        </authorList>
    </citation>
    <scope>NUCLEOTIDE SEQUENCE</scope>
    <source>
        <strain evidence="2">WJC10195</strain>
    </source>
</reference>
<keyword evidence="3" id="KW-1185">Reference proteome</keyword>
<dbReference type="Pfam" id="PF05461">
    <property type="entry name" value="ApoL"/>
    <property type="match status" value="1"/>
</dbReference>
<evidence type="ECO:0000313" key="2">
    <source>
        <dbReference type="EMBL" id="KAJ8345766.1"/>
    </source>
</evidence>
<organism evidence="2 3">
    <name type="scientific">Synaphobranchus kaupii</name>
    <name type="common">Kaup's arrowtooth eel</name>
    <dbReference type="NCBI Taxonomy" id="118154"/>
    <lineage>
        <taxon>Eukaryota</taxon>
        <taxon>Metazoa</taxon>
        <taxon>Chordata</taxon>
        <taxon>Craniata</taxon>
        <taxon>Vertebrata</taxon>
        <taxon>Euteleostomi</taxon>
        <taxon>Actinopterygii</taxon>
        <taxon>Neopterygii</taxon>
        <taxon>Teleostei</taxon>
        <taxon>Anguilliformes</taxon>
        <taxon>Synaphobranchidae</taxon>
        <taxon>Synaphobranchus</taxon>
    </lineage>
</organism>
<comment type="caution">
    <text evidence="2">The sequence shown here is derived from an EMBL/GenBank/DDBJ whole genome shotgun (WGS) entry which is preliminary data.</text>
</comment>
<dbReference type="OrthoDB" id="6146578at2759"/>
<gene>
    <name evidence="2" type="ORF">SKAU_G00299590</name>
</gene>
<protein>
    <submittedName>
        <fullName evidence="2">Uncharacterized protein</fullName>
    </submittedName>
</protein>
<dbReference type="GO" id="GO:0005576">
    <property type="term" value="C:extracellular region"/>
    <property type="evidence" value="ECO:0007669"/>
    <property type="project" value="InterPro"/>
</dbReference>
<evidence type="ECO:0000313" key="3">
    <source>
        <dbReference type="Proteomes" id="UP001152622"/>
    </source>
</evidence>
<dbReference type="PANTHER" id="PTHR14096:SF57">
    <property type="entry name" value="APOLIPOPROTEIN L4"/>
    <property type="match status" value="1"/>
</dbReference>
<name>A0A9Q1EVG4_SYNKA</name>
<dbReference type="EMBL" id="JAINUF010000012">
    <property type="protein sequence ID" value="KAJ8345766.1"/>
    <property type="molecule type" value="Genomic_DNA"/>
</dbReference>
<dbReference type="GO" id="GO:0042157">
    <property type="term" value="P:lipoprotein metabolic process"/>
    <property type="evidence" value="ECO:0007669"/>
    <property type="project" value="InterPro"/>
</dbReference>
<sequence length="442" mass="48538">MDILHTREELDLLAAGYISETLSCINTVQEICDRHSKWLLLRKIELLMMRDISKRAEKINLTSDHIKESEDKLKAVGEFLWSKVTQVTAESRAQELEKELESVLQDTLEGLGKLTLFLEAVEKLAVTSLSVFGEENPLCLLPKGTSAAAVRSVIAAARGACPLLIHFQRDAGEFFLPILVIVDVLAFQLDKYVRVSQELCEKLQKRLDQHFKMTFLFREDSLRFIGLFSQRSSRMRQFLEALEEGAVQLDRMKMGASISSVAGSTVGIAGGIVSIVGLALAPVTAGASLTLTLVGGGLGVTSGVNRLATGITEMSVNSHHGKKVKEVSQSYMEDVETILECLEQAASRDMPNSVPDLLDVAVGVASLAKTTATVVKGIDASVDSASAVKVLKAESDVSKLIRGRASLWKTELDAWERIHQSLCIGIWRFRKSMEVLERPFYS</sequence>
<dbReference type="GO" id="GO:0016020">
    <property type="term" value="C:membrane"/>
    <property type="evidence" value="ECO:0007669"/>
    <property type="project" value="TreeGrafter"/>
</dbReference>
<proteinExistence type="inferred from homology"/>
<dbReference type="GO" id="GO:0008289">
    <property type="term" value="F:lipid binding"/>
    <property type="evidence" value="ECO:0007669"/>
    <property type="project" value="InterPro"/>
</dbReference>
<dbReference type="Proteomes" id="UP001152622">
    <property type="component" value="Chromosome 12"/>
</dbReference>
<accession>A0A9Q1EVG4</accession>
<evidence type="ECO:0000256" key="1">
    <source>
        <dbReference type="ARBA" id="ARBA00010090"/>
    </source>
</evidence>
<dbReference type="PANTHER" id="PTHR14096">
    <property type="entry name" value="APOLIPOPROTEIN L"/>
    <property type="match status" value="1"/>
</dbReference>